<name>A0A316G0C1_9GAMM</name>
<dbReference type="InterPro" id="IPR036388">
    <property type="entry name" value="WH-like_DNA-bd_sf"/>
</dbReference>
<keyword evidence="3 4" id="KW-0804">Transcription</keyword>
<accession>A0A316G0C1</accession>
<dbReference type="GO" id="GO:0003677">
    <property type="term" value="F:DNA binding"/>
    <property type="evidence" value="ECO:0007669"/>
    <property type="project" value="UniProtKB-UniRule"/>
</dbReference>
<dbReference type="PIRSF" id="PIRSF006707">
    <property type="entry name" value="MJ1563"/>
    <property type="match status" value="1"/>
</dbReference>
<dbReference type="EMBL" id="QGGU01000001">
    <property type="protein sequence ID" value="PWK54258.1"/>
    <property type="molecule type" value="Genomic_DNA"/>
</dbReference>
<dbReference type="SUPFAM" id="SSF46785">
    <property type="entry name" value="Winged helix' DNA-binding domain"/>
    <property type="match status" value="1"/>
</dbReference>
<dbReference type="InterPro" id="IPR026282">
    <property type="entry name" value="MJ1563"/>
</dbReference>
<dbReference type="PANTHER" id="PTHR38465">
    <property type="entry name" value="HTH-TYPE TRANSCRIPTIONAL REGULATOR MJ1563-RELATED"/>
    <property type="match status" value="1"/>
</dbReference>
<comment type="similarity">
    <text evidence="4">Belongs to the GbsR family.</text>
</comment>
<sequence>MNLSPEIEPFVIHFGEMGSHWGFNRTVGQMFALLVLSEDALNADQLAESLDVSRGNVSMGLKELLSWRLIRTQPQPGDRKDYFRPNGSIWELAMQVLSERRKREVDPTLSVLRSQLMRVEDGNNSFAHDKMQEIHDLLELFIGWFDDIHRMNPENLKTLLKLGSGVGKVLDMKDRLLVKK</sequence>
<dbReference type="InterPro" id="IPR052362">
    <property type="entry name" value="HTH-GbsR_regulator"/>
</dbReference>
<dbReference type="RefSeq" id="WP_109761383.1">
    <property type="nucleotide sequence ID" value="NZ_QGGU01000001.1"/>
</dbReference>
<dbReference type="AlphaFoldDB" id="A0A316G0C1"/>
<dbReference type="InterPro" id="IPR036390">
    <property type="entry name" value="WH_DNA-bd_sf"/>
</dbReference>
<dbReference type="Gene3D" id="1.10.10.10">
    <property type="entry name" value="Winged helix-like DNA-binding domain superfamily/Winged helix DNA-binding domain"/>
    <property type="match status" value="1"/>
</dbReference>
<evidence type="ECO:0000256" key="4">
    <source>
        <dbReference type="PIRNR" id="PIRNR006707"/>
    </source>
</evidence>
<evidence type="ECO:0000256" key="1">
    <source>
        <dbReference type="ARBA" id="ARBA00023015"/>
    </source>
</evidence>
<protein>
    <recommendedName>
        <fullName evidence="4">HTH-type transcriptional regulator</fullName>
    </recommendedName>
</protein>
<organism evidence="6 7">
    <name type="scientific">Pleionea mediterranea</name>
    <dbReference type="NCBI Taxonomy" id="523701"/>
    <lineage>
        <taxon>Bacteria</taxon>
        <taxon>Pseudomonadati</taxon>
        <taxon>Pseudomonadota</taxon>
        <taxon>Gammaproteobacteria</taxon>
        <taxon>Oceanospirillales</taxon>
        <taxon>Pleioneaceae</taxon>
        <taxon>Pleionea</taxon>
    </lineage>
</organism>
<proteinExistence type="inferred from homology"/>
<evidence type="ECO:0000256" key="2">
    <source>
        <dbReference type="ARBA" id="ARBA00023125"/>
    </source>
</evidence>
<evidence type="ECO:0000313" key="7">
    <source>
        <dbReference type="Proteomes" id="UP000245790"/>
    </source>
</evidence>
<dbReference type="Pfam" id="PF12802">
    <property type="entry name" value="MarR_2"/>
    <property type="match status" value="1"/>
</dbReference>
<dbReference type="PANTHER" id="PTHR38465:SF1">
    <property type="entry name" value="HTH-TYPE TRANSCRIPTIONAL REGULATOR MJ1563-RELATED"/>
    <property type="match status" value="1"/>
</dbReference>
<gene>
    <name evidence="6" type="ORF">C8D97_101106</name>
</gene>
<dbReference type="InterPro" id="IPR000835">
    <property type="entry name" value="HTH_MarR-typ"/>
</dbReference>
<dbReference type="InterPro" id="IPR011991">
    <property type="entry name" value="ArsR-like_HTH"/>
</dbReference>
<dbReference type="OrthoDB" id="9792628at2"/>
<keyword evidence="2 4" id="KW-0238">DNA-binding</keyword>
<evidence type="ECO:0000256" key="3">
    <source>
        <dbReference type="ARBA" id="ARBA00023163"/>
    </source>
</evidence>
<keyword evidence="1 4" id="KW-0805">Transcription regulation</keyword>
<evidence type="ECO:0000259" key="5">
    <source>
        <dbReference type="Pfam" id="PF12802"/>
    </source>
</evidence>
<dbReference type="GO" id="GO:0003700">
    <property type="term" value="F:DNA-binding transcription factor activity"/>
    <property type="evidence" value="ECO:0007669"/>
    <property type="project" value="InterPro"/>
</dbReference>
<comment type="caution">
    <text evidence="6">The sequence shown here is derived from an EMBL/GenBank/DDBJ whole genome shotgun (WGS) entry which is preliminary data.</text>
</comment>
<evidence type="ECO:0000313" key="6">
    <source>
        <dbReference type="EMBL" id="PWK54258.1"/>
    </source>
</evidence>
<feature type="domain" description="HTH marR-type" evidence="5">
    <location>
        <begin position="22"/>
        <end position="80"/>
    </location>
</feature>
<dbReference type="Proteomes" id="UP000245790">
    <property type="component" value="Unassembled WGS sequence"/>
</dbReference>
<reference evidence="6 7" key="1">
    <citation type="submission" date="2018-05" db="EMBL/GenBank/DDBJ databases">
        <title>Genomic Encyclopedia of Type Strains, Phase IV (KMG-IV): sequencing the most valuable type-strain genomes for metagenomic binning, comparative biology and taxonomic classification.</title>
        <authorList>
            <person name="Goeker M."/>
        </authorList>
    </citation>
    <scope>NUCLEOTIDE SEQUENCE [LARGE SCALE GENOMIC DNA]</scope>
    <source>
        <strain evidence="6 7">DSM 25350</strain>
    </source>
</reference>
<keyword evidence="7" id="KW-1185">Reference proteome</keyword>
<dbReference type="CDD" id="cd00090">
    <property type="entry name" value="HTH_ARSR"/>
    <property type="match status" value="1"/>
</dbReference>